<protein>
    <submittedName>
        <fullName evidence="2">SAM-dependent methyltransferase</fullName>
    </submittedName>
</protein>
<proteinExistence type="predicted"/>
<dbReference type="AlphaFoldDB" id="A0A0M3HYZ5"/>
<name>A0A0M3HYZ5_ASCLU</name>
<sequence length="54" mass="5938">MSLTSIRSISDQLPVIFIEARMQGNPNTVLAQLGFSLDADQCNVALFKVDIVEK</sequence>
<evidence type="ECO:0000313" key="2">
    <source>
        <dbReference type="WBParaSite" id="ALUE_0000882501-mRNA-1"/>
    </source>
</evidence>
<dbReference type="WBParaSite" id="ALUE_0000882501-mRNA-1">
    <property type="protein sequence ID" value="ALUE_0000882501-mRNA-1"/>
    <property type="gene ID" value="ALUE_0000882501"/>
</dbReference>
<keyword evidence="1" id="KW-1185">Reference proteome</keyword>
<organism evidence="1 2">
    <name type="scientific">Ascaris lumbricoides</name>
    <name type="common">Giant roundworm</name>
    <dbReference type="NCBI Taxonomy" id="6252"/>
    <lineage>
        <taxon>Eukaryota</taxon>
        <taxon>Metazoa</taxon>
        <taxon>Ecdysozoa</taxon>
        <taxon>Nematoda</taxon>
        <taxon>Chromadorea</taxon>
        <taxon>Rhabditida</taxon>
        <taxon>Spirurina</taxon>
        <taxon>Ascaridomorpha</taxon>
        <taxon>Ascaridoidea</taxon>
        <taxon>Ascarididae</taxon>
        <taxon>Ascaris</taxon>
    </lineage>
</organism>
<evidence type="ECO:0000313" key="1">
    <source>
        <dbReference type="Proteomes" id="UP000036681"/>
    </source>
</evidence>
<accession>A0A0M3HYZ5</accession>
<reference evidence="2" key="1">
    <citation type="submission" date="2017-02" db="UniProtKB">
        <authorList>
            <consortium name="WormBaseParasite"/>
        </authorList>
    </citation>
    <scope>IDENTIFICATION</scope>
</reference>
<dbReference type="Proteomes" id="UP000036681">
    <property type="component" value="Unplaced"/>
</dbReference>